<name>A0AA39C3T3_9HYME</name>
<protein>
    <submittedName>
        <fullName evidence="2">Uncharacterized protein</fullName>
    </submittedName>
</protein>
<dbReference type="Proteomes" id="UP001168990">
    <property type="component" value="Unassembled WGS sequence"/>
</dbReference>
<comment type="caution">
    <text evidence="2">The sequence shown here is derived from an EMBL/GenBank/DDBJ whole genome shotgun (WGS) entry which is preliminary data.</text>
</comment>
<organism evidence="2 3">
    <name type="scientific">Microctonus aethiopoides</name>
    <dbReference type="NCBI Taxonomy" id="144406"/>
    <lineage>
        <taxon>Eukaryota</taxon>
        <taxon>Metazoa</taxon>
        <taxon>Ecdysozoa</taxon>
        <taxon>Arthropoda</taxon>
        <taxon>Hexapoda</taxon>
        <taxon>Insecta</taxon>
        <taxon>Pterygota</taxon>
        <taxon>Neoptera</taxon>
        <taxon>Endopterygota</taxon>
        <taxon>Hymenoptera</taxon>
        <taxon>Apocrita</taxon>
        <taxon>Ichneumonoidea</taxon>
        <taxon>Braconidae</taxon>
        <taxon>Euphorinae</taxon>
        <taxon>Microctonus</taxon>
    </lineage>
</organism>
<feature type="coiled-coil region" evidence="1">
    <location>
        <begin position="62"/>
        <end position="89"/>
    </location>
</feature>
<accession>A0AA39C3T3</accession>
<keyword evidence="1" id="KW-0175">Coiled coil</keyword>
<sequence>MWPHFSLSTFNTVASDIRIPKLSSKLISDIILVNNNNIKMQQHCRNTLIIYNSECFLCNKDVADYKTKAEKLQLQMKSLRHEILKFDSEIEYKNSAIHALKEQIKLL</sequence>
<evidence type="ECO:0000313" key="3">
    <source>
        <dbReference type="Proteomes" id="UP001168990"/>
    </source>
</evidence>
<keyword evidence="3" id="KW-1185">Reference proteome</keyword>
<reference evidence="2" key="2">
    <citation type="submission" date="2023-03" db="EMBL/GenBank/DDBJ databases">
        <authorList>
            <person name="Inwood S.N."/>
            <person name="Skelly J.G."/>
            <person name="Guhlin J."/>
            <person name="Harrop T.W.R."/>
            <person name="Goldson S.G."/>
            <person name="Dearden P.K."/>
        </authorList>
    </citation>
    <scope>NUCLEOTIDE SEQUENCE</scope>
    <source>
        <strain evidence="2">Irish</strain>
        <tissue evidence="2">Whole body</tissue>
    </source>
</reference>
<proteinExistence type="predicted"/>
<dbReference type="AlphaFoldDB" id="A0AA39C3T3"/>
<evidence type="ECO:0000313" key="2">
    <source>
        <dbReference type="EMBL" id="KAK0157358.1"/>
    </source>
</evidence>
<gene>
    <name evidence="2" type="ORF">PV328_011109</name>
</gene>
<evidence type="ECO:0000256" key="1">
    <source>
        <dbReference type="SAM" id="Coils"/>
    </source>
</evidence>
<reference evidence="2" key="1">
    <citation type="journal article" date="2023" name="bioRxiv">
        <title>Scaffold-level genome assemblies of two parasitoid biocontrol wasps reveal the parthenogenesis mechanism and an associated novel virus.</title>
        <authorList>
            <person name="Inwood S."/>
            <person name="Skelly J."/>
            <person name="Guhlin J."/>
            <person name="Harrop T."/>
            <person name="Goldson S."/>
            <person name="Dearden P."/>
        </authorList>
    </citation>
    <scope>NUCLEOTIDE SEQUENCE</scope>
    <source>
        <strain evidence="2">Irish</strain>
        <tissue evidence="2">Whole body</tissue>
    </source>
</reference>
<dbReference type="EMBL" id="JAQQBS010001425">
    <property type="protein sequence ID" value="KAK0157358.1"/>
    <property type="molecule type" value="Genomic_DNA"/>
</dbReference>